<name>A0A267FPY7_9PLAT</name>
<dbReference type="PROSITE" id="PS51450">
    <property type="entry name" value="LRR"/>
    <property type="match status" value="5"/>
</dbReference>
<dbReference type="PANTHER" id="PTHR48051:SF1">
    <property type="entry name" value="RAS SUPPRESSOR PROTEIN 1"/>
    <property type="match status" value="1"/>
</dbReference>
<feature type="region of interest" description="Disordered" evidence="4">
    <location>
        <begin position="1294"/>
        <end position="1313"/>
    </location>
</feature>
<dbReference type="Gene3D" id="3.80.10.10">
    <property type="entry name" value="Ribonuclease Inhibitor"/>
    <property type="match status" value="3"/>
</dbReference>
<dbReference type="Pfam" id="PF13855">
    <property type="entry name" value="LRR_8"/>
    <property type="match status" value="2"/>
</dbReference>
<dbReference type="GO" id="GO:0005737">
    <property type="term" value="C:cytoplasm"/>
    <property type="evidence" value="ECO:0007669"/>
    <property type="project" value="TreeGrafter"/>
</dbReference>
<keyword evidence="2" id="KW-0479">Metal-binding</keyword>
<comment type="caution">
    <text evidence="6">The sequence shown here is derived from an EMBL/GenBank/DDBJ whole genome shotgun (WGS) entry which is preliminary data.</text>
</comment>
<dbReference type="SUPFAM" id="SSF52058">
    <property type="entry name" value="L domain-like"/>
    <property type="match status" value="2"/>
</dbReference>
<evidence type="ECO:0000259" key="5">
    <source>
        <dbReference type="PROSITE" id="PS51746"/>
    </source>
</evidence>
<dbReference type="OrthoDB" id="1394818at2759"/>
<dbReference type="InterPro" id="IPR055071">
    <property type="entry name" value="RA_PHLPP-like"/>
</dbReference>
<feature type="region of interest" description="Disordered" evidence="4">
    <location>
        <begin position="262"/>
        <end position="299"/>
    </location>
</feature>
<dbReference type="SUPFAM" id="SSF81606">
    <property type="entry name" value="PP2C-like"/>
    <property type="match status" value="1"/>
</dbReference>
<dbReference type="Proteomes" id="UP000215902">
    <property type="component" value="Unassembled WGS sequence"/>
</dbReference>
<evidence type="ECO:0000256" key="2">
    <source>
        <dbReference type="ARBA" id="ARBA00022723"/>
    </source>
</evidence>
<feature type="domain" description="PPM-type phosphatase" evidence="5">
    <location>
        <begin position="904"/>
        <end position="1168"/>
    </location>
</feature>
<proteinExistence type="predicted"/>
<organism evidence="6 7">
    <name type="scientific">Macrostomum lignano</name>
    <dbReference type="NCBI Taxonomy" id="282301"/>
    <lineage>
        <taxon>Eukaryota</taxon>
        <taxon>Metazoa</taxon>
        <taxon>Spiralia</taxon>
        <taxon>Lophotrochozoa</taxon>
        <taxon>Platyhelminthes</taxon>
        <taxon>Rhabditophora</taxon>
        <taxon>Macrostomorpha</taxon>
        <taxon>Macrostomida</taxon>
        <taxon>Macrostomidae</taxon>
        <taxon>Macrostomum</taxon>
    </lineage>
</organism>
<dbReference type="InterPro" id="IPR011993">
    <property type="entry name" value="PH-like_dom_sf"/>
</dbReference>
<feature type="compositionally biased region" description="Polar residues" evidence="4">
    <location>
        <begin position="33"/>
        <end position="49"/>
    </location>
</feature>
<dbReference type="InterPro" id="IPR050216">
    <property type="entry name" value="LRR_domain-containing"/>
</dbReference>
<accession>A0A267FPY7</accession>
<evidence type="ECO:0000313" key="6">
    <source>
        <dbReference type="EMBL" id="PAA75793.1"/>
    </source>
</evidence>
<evidence type="ECO:0000256" key="3">
    <source>
        <dbReference type="ARBA" id="ARBA00022737"/>
    </source>
</evidence>
<dbReference type="Pfam" id="PF23010">
    <property type="entry name" value="RA_3"/>
    <property type="match status" value="1"/>
</dbReference>
<dbReference type="Gene3D" id="2.30.29.30">
    <property type="entry name" value="Pleckstrin-homology domain (PH domain)/Phosphotyrosine-binding domain (PTB)"/>
    <property type="match status" value="1"/>
</dbReference>
<dbReference type="STRING" id="282301.A0A267FPY7"/>
<dbReference type="InterPro" id="IPR001932">
    <property type="entry name" value="PPM-type_phosphatase-like_dom"/>
</dbReference>
<dbReference type="SMART" id="SM00332">
    <property type="entry name" value="PP2Cc"/>
    <property type="match status" value="1"/>
</dbReference>
<dbReference type="Pfam" id="PF00560">
    <property type="entry name" value="LRR_1"/>
    <property type="match status" value="1"/>
</dbReference>
<protein>
    <recommendedName>
        <fullName evidence="5">PPM-type phosphatase domain-containing protein</fullName>
    </recommendedName>
</protein>
<feature type="compositionally biased region" description="Basic and acidic residues" evidence="4">
    <location>
        <begin position="1299"/>
        <end position="1313"/>
    </location>
</feature>
<feature type="region of interest" description="Disordered" evidence="4">
    <location>
        <begin position="1228"/>
        <end position="1261"/>
    </location>
</feature>
<keyword evidence="3" id="KW-0677">Repeat</keyword>
<sequence>MNGGGTHFGGSLLSLGASEAIAEESDGDEPKPNNGQVRSVTLTLPTQSTNRRRTAGHRGGGGGSRVAAVKRQLAERSNWLSTGPHCGHVRLFVHHRNRTTTTVLLPCQLDTLAAKLIAQSPADNSDTGGALSAIYVETPDGRLRRLGAQERPLQLQDSLLSQLGHAETGLRQWLGAGPEVPQLIRFHVGKPAASSLRTTAAEEETAAREILLARRCGGGGGGGRWRRRLCELEGPVLRIFRDTEGTAIKLVIFLPGGRVDTQTLSSKKSSGHRRPPHRLDVRSCGGDRSSRSTGGAQLAFNDEASMREWQQRLELAISQPVDKADLSNRQLNLMPESLFHLGDRLLSLNLRRNSLQSSKMTPDSSASQRGDRLSGHLENIQIFRNLTSLDLSENFLTTLPACLCRLRSLTELNIAANQISALPNEISNLIKLRSLYLYNNRLTELPDSMTSLAQLSVLLIAFNRFEELPPVLACLPSNSDIILPGNQLSSIPDALAQRLDAGGIKRINLRFNRLVAIDSGISLGLAGLTHLVYLDLRDNLIETLDLQPLSHLEFLSCDRNRLADICVNGTALRTLLLVENKLQSLKISPPPKRLECLDVSDNRLDSLPDCLWPSGRASLLRLHAGGNEIRRLPADIWRCAKLQSLRLERNRIAELPAAPADAANGLTELLELCLDSNQLTRLPAALFHLTPALVELNLANNQLVELPKLPLRNSGNRLQVLTASFNQFSDADVSFLAENFGSSLRTLLLAFNRLTEINDETMLQFCELRELNISGNQLKTLPSTLSRLERLVTIRAHSNCLQRLPDLSDSPRLRTLDVGCNSKLSGSVRNLMESRLSFLDLSCNQQMGMSMQDLASVRSSSPIHTVDASSAESTLMLLSPPTTPLQTAQRRGSTGSVRSVGPFQFGLAEVAGSQPSSIISVSVAKRMPYPTPDGGLFAMFDGDGDAAIARRLQADFCRAFKAELRGVVAGSGAAPAASPEGAALRRALLTCHRRLRNLGRRRGAACAALHLKRWPGHWQVTAANAGDVEALLVQRPRIPEAEDGAGRRLTRCFLAQRDRDEATRVTKAGGVVTDDGRVNGQCRCTRMLGWSSFHPVVVPDPQVTQLNLTEWDDALVLANRGLWSHVGHEVVAAEVLKVAHPVAAAKRLVDLAQSHGSSGNICVLIVKIRPELLARAPSFADEDFAASSSVFSFDSDQSENRRDRLACGMRDRLASEVKHQELDADLAEALSGDGGSTVPDDRSTTWTWQRRRRPSMSKRSGIGAGMSGLLLRHVHASLTASDVGIDIGSEWKTKHRQRRYDGGGDRGDDSSDWELDWRWDAGSSVGYPATLDSRRSSIPGSQSASGDAVDFELKESLNSRAASSALATAAAPPSDANLRLHPHRNLVDTGTEPVAPGCDFRLSMQLPVPKSAQRDENTWL</sequence>
<gene>
    <name evidence="6" type="ORF">BOX15_Mlig009093g1</name>
</gene>
<evidence type="ECO:0000256" key="4">
    <source>
        <dbReference type="SAM" id="MobiDB-lite"/>
    </source>
</evidence>
<keyword evidence="1" id="KW-0433">Leucine-rich repeat</keyword>
<dbReference type="InterPro" id="IPR036457">
    <property type="entry name" value="PPM-type-like_dom_sf"/>
</dbReference>
<dbReference type="Pfam" id="PF00481">
    <property type="entry name" value="PP2C"/>
    <property type="match status" value="1"/>
</dbReference>
<dbReference type="SMART" id="SM00369">
    <property type="entry name" value="LRR_TYP"/>
    <property type="match status" value="13"/>
</dbReference>
<dbReference type="EMBL" id="NIVC01000861">
    <property type="protein sequence ID" value="PAA75793.1"/>
    <property type="molecule type" value="Genomic_DNA"/>
</dbReference>
<evidence type="ECO:0000256" key="1">
    <source>
        <dbReference type="ARBA" id="ARBA00022614"/>
    </source>
</evidence>
<dbReference type="InterPro" id="IPR003591">
    <property type="entry name" value="Leu-rich_rpt_typical-subtyp"/>
</dbReference>
<dbReference type="PROSITE" id="PS51746">
    <property type="entry name" value="PPM_2"/>
    <property type="match status" value="1"/>
</dbReference>
<feature type="region of interest" description="Disordered" evidence="4">
    <location>
        <begin position="21"/>
        <end position="65"/>
    </location>
</feature>
<dbReference type="SMART" id="SM00364">
    <property type="entry name" value="LRR_BAC"/>
    <property type="match status" value="12"/>
</dbReference>
<dbReference type="InterPro" id="IPR032675">
    <property type="entry name" value="LRR_dom_sf"/>
</dbReference>
<evidence type="ECO:0000313" key="7">
    <source>
        <dbReference type="Proteomes" id="UP000215902"/>
    </source>
</evidence>
<keyword evidence="7" id="KW-1185">Reference proteome</keyword>
<dbReference type="Gene3D" id="3.60.40.10">
    <property type="entry name" value="PPM-type phosphatase domain"/>
    <property type="match status" value="1"/>
</dbReference>
<reference evidence="6 7" key="1">
    <citation type="submission" date="2017-06" db="EMBL/GenBank/DDBJ databases">
        <title>A platform for efficient transgenesis in Macrostomum lignano, a flatworm model organism for stem cell research.</title>
        <authorList>
            <person name="Berezikov E."/>
        </authorList>
    </citation>
    <scope>NUCLEOTIDE SEQUENCE [LARGE SCALE GENOMIC DNA]</scope>
    <source>
        <strain evidence="6">DV1</strain>
        <tissue evidence="6">Whole organism</tissue>
    </source>
</reference>
<dbReference type="GO" id="GO:0046872">
    <property type="term" value="F:metal ion binding"/>
    <property type="evidence" value="ECO:0007669"/>
    <property type="project" value="UniProtKB-KW"/>
</dbReference>
<dbReference type="CDD" id="cd00143">
    <property type="entry name" value="PP2Cc"/>
    <property type="match status" value="1"/>
</dbReference>
<dbReference type="PANTHER" id="PTHR48051">
    <property type="match status" value="1"/>
</dbReference>
<dbReference type="SUPFAM" id="SSF50729">
    <property type="entry name" value="PH domain-like"/>
    <property type="match status" value="1"/>
</dbReference>
<dbReference type="InterPro" id="IPR001611">
    <property type="entry name" value="Leu-rich_rpt"/>
</dbReference>